<keyword evidence="2" id="KW-0614">Plasmid</keyword>
<dbReference type="EMBL" id="CP043029">
    <property type="protein sequence ID" value="QFJ56323.1"/>
    <property type="molecule type" value="Genomic_DNA"/>
</dbReference>
<feature type="domain" description="HTH cro/C1-type" evidence="1">
    <location>
        <begin position="16"/>
        <end position="70"/>
    </location>
</feature>
<dbReference type="SUPFAM" id="SSF47413">
    <property type="entry name" value="lambda repressor-like DNA-binding domains"/>
    <property type="match status" value="1"/>
</dbReference>
<dbReference type="CDD" id="cd00093">
    <property type="entry name" value="HTH_XRE"/>
    <property type="match status" value="1"/>
</dbReference>
<dbReference type="AlphaFoldDB" id="A0A5P6VUJ4"/>
<reference evidence="3" key="1">
    <citation type="submission" date="2019-08" db="EMBL/GenBank/DDBJ databases">
        <title>Complete Genome Sequence of the Polysaccharide-Degrading Rumen Bacterium Pseudobutyrivibrio xylanivorans MA3014.</title>
        <authorList>
            <person name="Palevich N."/>
            <person name="Maclean P.H."/>
            <person name="Kelly W.J."/>
            <person name="Leahy S.C."/>
            <person name="Rakonjac J."/>
            <person name="Attwood G.T."/>
        </authorList>
    </citation>
    <scope>NUCLEOTIDE SEQUENCE [LARGE SCALE GENOMIC DNA]</scope>
    <source>
        <strain evidence="3">MA3014</strain>
        <plasmid evidence="3">pnp95</plasmid>
    </source>
</reference>
<evidence type="ECO:0000313" key="3">
    <source>
        <dbReference type="Proteomes" id="UP000327030"/>
    </source>
</evidence>
<organism evidence="2 3">
    <name type="scientific">Pseudobutyrivibrio xylanivorans</name>
    <dbReference type="NCBI Taxonomy" id="185007"/>
    <lineage>
        <taxon>Bacteria</taxon>
        <taxon>Bacillati</taxon>
        <taxon>Bacillota</taxon>
        <taxon>Clostridia</taxon>
        <taxon>Lachnospirales</taxon>
        <taxon>Lachnospiraceae</taxon>
        <taxon>Pseudobutyrivibrio</taxon>
    </lineage>
</organism>
<protein>
    <submittedName>
        <fullName evidence="2">Helix-turn-helix transcriptional regulator</fullName>
    </submittedName>
</protein>
<dbReference type="Gene3D" id="1.10.260.40">
    <property type="entry name" value="lambda repressor-like DNA-binding domains"/>
    <property type="match status" value="1"/>
</dbReference>
<dbReference type="RefSeq" id="WP_151625928.1">
    <property type="nucleotide sequence ID" value="NZ_CP043029.1"/>
</dbReference>
<dbReference type="GO" id="GO:0003677">
    <property type="term" value="F:DNA binding"/>
    <property type="evidence" value="ECO:0007669"/>
    <property type="project" value="InterPro"/>
</dbReference>
<gene>
    <name evidence="2" type="ORF">FXF36_15510</name>
</gene>
<dbReference type="KEGG" id="pxv:FXF36_15510"/>
<dbReference type="InterPro" id="IPR001387">
    <property type="entry name" value="Cro/C1-type_HTH"/>
</dbReference>
<evidence type="ECO:0000259" key="1">
    <source>
        <dbReference type="PROSITE" id="PS50943"/>
    </source>
</evidence>
<name>A0A5P6VUJ4_PSEXY</name>
<evidence type="ECO:0000313" key="2">
    <source>
        <dbReference type="EMBL" id="QFJ56323.1"/>
    </source>
</evidence>
<dbReference type="OrthoDB" id="1653613at2"/>
<geneLocation type="plasmid" evidence="3">
    <name>pnp95</name>
</geneLocation>
<sequence>MQQQSQDLRVQISKNIKILLKTEKKTRRQVSDDLGVKYTTFCDWVNGKTAPNYRMLEQLGDYFNVGAVDFYEPDIEEKRQRAKVLLDYASYLSKGKVLDMSLLDSLEEEQIKELLASGFRFARKPLEEYVESTGRPLASSVEFECGGAVGRELW</sequence>
<dbReference type="InterPro" id="IPR010982">
    <property type="entry name" value="Lambda_DNA-bd_dom_sf"/>
</dbReference>
<accession>A0A5P6VUJ4</accession>
<proteinExistence type="predicted"/>
<dbReference type="SMART" id="SM00530">
    <property type="entry name" value="HTH_XRE"/>
    <property type="match status" value="1"/>
</dbReference>
<dbReference type="PROSITE" id="PS50943">
    <property type="entry name" value="HTH_CROC1"/>
    <property type="match status" value="1"/>
</dbReference>
<dbReference type="Proteomes" id="UP000327030">
    <property type="component" value="Plasmid pNP95"/>
</dbReference>